<dbReference type="SUPFAM" id="SSF56112">
    <property type="entry name" value="Protein kinase-like (PK-like)"/>
    <property type="match status" value="1"/>
</dbReference>
<feature type="binding site" evidence="13">
    <location>
        <position position="52"/>
    </location>
    <ligand>
        <name>ATP</name>
        <dbReference type="ChEBI" id="CHEBI:30616"/>
    </ligand>
</feature>
<evidence type="ECO:0000256" key="12">
    <source>
        <dbReference type="ARBA" id="ARBA00051693"/>
    </source>
</evidence>
<dbReference type="PROSITE" id="PS00108">
    <property type="entry name" value="PROTEIN_KINASE_ST"/>
    <property type="match status" value="1"/>
</dbReference>
<evidence type="ECO:0000256" key="5">
    <source>
        <dbReference type="ARBA" id="ARBA00022777"/>
    </source>
</evidence>
<accession>A0A665TCH0</accession>
<reference evidence="16" key="3">
    <citation type="submission" date="2025-09" db="UniProtKB">
        <authorList>
            <consortium name="Ensembl"/>
        </authorList>
    </citation>
    <scope>IDENTIFICATION</scope>
</reference>
<name>A0A665TCH0_ECHNA</name>
<dbReference type="PROSITE" id="PS50011">
    <property type="entry name" value="PROTEIN_KINASE_DOM"/>
    <property type="match status" value="1"/>
</dbReference>
<dbReference type="EC" id="2.7.12.2" evidence="9"/>
<dbReference type="Gene3D" id="1.10.510.10">
    <property type="entry name" value="Transferase(Phosphotransferase) domain 1"/>
    <property type="match status" value="1"/>
</dbReference>
<evidence type="ECO:0000256" key="3">
    <source>
        <dbReference type="ARBA" id="ARBA00022679"/>
    </source>
</evidence>
<keyword evidence="3" id="KW-0808">Transferase</keyword>
<feature type="domain" description="Protein kinase" evidence="15">
    <location>
        <begin position="23"/>
        <end position="288"/>
    </location>
</feature>
<evidence type="ECO:0000256" key="11">
    <source>
        <dbReference type="ARBA" id="ARBA00049299"/>
    </source>
</evidence>
<keyword evidence="4 13" id="KW-0547">Nucleotide-binding</keyword>
<keyword evidence="6 13" id="KW-0067">ATP-binding</keyword>
<reference evidence="16" key="1">
    <citation type="submission" date="2021-04" db="EMBL/GenBank/DDBJ databases">
        <authorList>
            <consortium name="Wellcome Sanger Institute Data Sharing"/>
        </authorList>
    </citation>
    <scope>NUCLEOTIDE SEQUENCE [LARGE SCALE GENOMIC DNA]</scope>
</reference>
<evidence type="ECO:0000313" key="17">
    <source>
        <dbReference type="Proteomes" id="UP000472264"/>
    </source>
</evidence>
<gene>
    <name evidence="16" type="primary">map2k4a</name>
</gene>
<evidence type="ECO:0000259" key="15">
    <source>
        <dbReference type="PROSITE" id="PS50011"/>
    </source>
</evidence>
<dbReference type="SMART" id="SM00220">
    <property type="entry name" value="S_TKc"/>
    <property type="match status" value="1"/>
</dbReference>
<dbReference type="AlphaFoldDB" id="A0A665TCH0"/>
<dbReference type="InterPro" id="IPR011009">
    <property type="entry name" value="Kinase-like_dom_sf"/>
</dbReference>
<keyword evidence="5" id="KW-0418">Kinase</keyword>
<dbReference type="Proteomes" id="UP000472264">
    <property type="component" value="Chromosome 8"/>
</dbReference>
<comment type="catalytic activity">
    <reaction evidence="12">
        <text>L-tyrosyl-[protein] + ATP = O-phospho-L-tyrosyl-[protein] + ADP + H(+)</text>
        <dbReference type="Rhea" id="RHEA:10596"/>
        <dbReference type="Rhea" id="RHEA-COMP:10136"/>
        <dbReference type="Rhea" id="RHEA-COMP:20101"/>
        <dbReference type="ChEBI" id="CHEBI:15378"/>
        <dbReference type="ChEBI" id="CHEBI:30616"/>
        <dbReference type="ChEBI" id="CHEBI:46858"/>
        <dbReference type="ChEBI" id="CHEBI:61978"/>
        <dbReference type="ChEBI" id="CHEBI:456216"/>
        <dbReference type="EC" id="2.7.12.2"/>
    </reaction>
</comment>
<keyword evidence="2" id="KW-0597">Phosphoprotein</keyword>
<dbReference type="GO" id="GO:0005524">
    <property type="term" value="F:ATP binding"/>
    <property type="evidence" value="ECO:0007669"/>
    <property type="project" value="UniProtKB-UniRule"/>
</dbReference>
<keyword evidence="1 14" id="KW-0723">Serine/threonine-protein kinase</keyword>
<dbReference type="FunFam" id="3.30.200.20:FF:000126">
    <property type="entry name" value="Dual specificity mitogen-activated protein kinase kinase 4"/>
    <property type="match status" value="1"/>
</dbReference>
<dbReference type="Gene3D" id="3.30.200.20">
    <property type="entry name" value="Phosphorylase Kinase, domain 1"/>
    <property type="match status" value="1"/>
</dbReference>
<evidence type="ECO:0000256" key="9">
    <source>
        <dbReference type="ARBA" id="ARBA00038999"/>
    </source>
</evidence>
<evidence type="ECO:0000256" key="2">
    <source>
        <dbReference type="ARBA" id="ARBA00022553"/>
    </source>
</evidence>
<dbReference type="GO" id="GO:0033554">
    <property type="term" value="P:cellular response to stress"/>
    <property type="evidence" value="ECO:0007669"/>
    <property type="project" value="UniProtKB-ARBA"/>
</dbReference>
<keyword evidence="17" id="KW-1185">Reference proteome</keyword>
<evidence type="ECO:0000256" key="7">
    <source>
        <dbReference type="ARBA" id="ARBA00023137"/>
    </source>
</evidence>
<sequence>QTYFITLLFFLQREHWDFTAEDLKDLGEIGRGAYGSVNKMVHKPSNQIMAVKRIRSTVDEKEQKQLLMDLDVVMRSSDCPYIVQFYGALFREGDCWICMELMATSLDKFYKFVYCSLDDVIPEEILGKITLATVKALNHLKENLKIIHRDIKPSNILLDRNGNIKLCDFGISGQLVDSIAKTRDAGCRPYMAPERIDPSASRQGYDVRSDVWSLGITLYELATGRFPYPKWNSVFDQLTQVVRGDPPQLSNSEERRFSPMFIAFVNVCLTKDESKRPKYKELLVSAALCISTHKIKDGAFKSFKLPQSAVASSLLQDSLIGICNFSPPPFPISERPVHPDVRGAFGRRSRLRLQDPGSDVNIPQLPYVYGLKAEQNQKIRH</sequence>
<dbReference type="PANTHER" id="PTHR48013:SF15">
    <property type="entry name" value="DUAL SPECIFICITY MITOGEN-ACTIVATED PROTEIN KINASE KINASE 4"/>
    <property type="match status" value="1"/>
</dbReference>
<dbReference type="Ensembl" id="ENSENLT00000007882.1">
    <property type="protein sequence ID" value="ENSENLP00000007554.1"/>
    <property type="gene ID" value="ENSENLG00000003447.1"/>
</dbReference>
<comment type="catalytic activity">
    <reaction evidence="10">
        <text>L-seryl-[protein] + ATP = O-phospho-L-seryl-[protein] + ADP + H(+)</text>
        <dbReference type="Rhea" id="RHEA:17989"/>
        <dbReference type="Rhea" id="RHEA-COMP:9863"/>
        <dbReference type="Rhea" id="RHEA-COMP:11604"/>
        <dbReference type="ChEBI" id="CHEBI:15378"/>
        <dbReference type="ChEBI" id="CHEBI:29999"/>
        <dbReference type="ChEBI" id="CHEBI:30616"/>
        <dbReference type="ChEBI" id="CHEBI:83421"/>
        <dbReference type="ChEBI" id="CHEBI:456216"/>
        <dbReference type="EC" id="2.7.12.2"/>
    </reaction>
</comment>
<evidence type="ECO:0000256" key="10">
    <source>
        <dbReference type="ARBA" id="ARBA00049014"/>
    </source>
</evidence>
<dbReference type="GO" id="GO:0004674">
    <property type="term" value="F:protein serine/threonine kinase activity"/>
    <property type="evidence" value="ECO:0007669"/>
    <property type="project" value="UniProtKB-KW"/>
</dbReference>
<dbReference type="InterPro" id="IPR000719">
    <property type="entry name" value="Prot_kinase_dom"/>
</dbReference>
<organism evidence="16 17">
    <name type="scientific">Echeneis naucrates</name>
    <name type="common">Live sharksucker</name>
    <dbReference type="NCBI Taxonomy" id="173247"/>
    <lineage>
        <taxon>Eukaryota</taxon>
        <taxon>Metazoa</taxon>
        <taxon>Chordata</taxon>
        <taxon>Craniata</taxon>
        <taxon>Vertebrata</taxon>
        <taxon>Euteleostomi</taxon>
        <taxon>Actinopterygii</taxon>
        <taxon>Neopterygii</taxon>
        <taxon>Teleostei</taxon>
        <taxon>Neoteleostei</taxon>
        <taxon>Acanthomorphata</taxon>
        <taxon>Carangaria</taxon>
        <taxon>Carangiformes</taxon>
        <taxon>Echeneidae</taxon>
        <taxon>Echeneis</taxon>
    </lineage>
</organism>
<evidence type="ECO:0000256" key="8">
    <source>
        <dbReference type="ARBA" id="ARBA00038035"/>
    </source>
</evidence>
<keyword evidence="7" id="KW-0829">Tyrosine-protein kinase</keyword>
<dbReference type="FunFam" id="1.10.510.10:FF:000090">
    <property type="entry name" value="Dual specificity mitogen-activated protein kinase kinase 4"/>
    <property type="match status" value="1"/>
</dbReference>
<protein>
    <recommendedName>
        <fullName evidence="9">mitogen-activated protein kinase kinase</fullName>
        <ecNumber evidence="9">2.7.12.2</ecNumber>
    </recommendedName>
</protein>
<dbReference type="GO" id="GO:0008545">
    <property type="term" value="F:JUN kinase kinase activity"/>
    <property type="evidence" value="ECO:0007669"/>
    <property type="project" value="TreeGrafter"/>
</dbReference>
<evidence type="ECO:0000256" key="1">
    <source>
        <dbReference type="ARBA" id="ARBA00022527"/>
    </source>
</evidence>
<reference evidence="16" key="2">
    <citation type="submission" date="2025-08" db="UniProtKB">
        <authorList>
            <consortium name="Ensembl"/>
        </authorList>
    </citation>
    <scope>IDENTIFICATION</scope>
</reference>
<evidence type="ECO:0000256" key="4">
    <source>
        <dbReference type="ARBA" id="ARBA00022741"/>
    </source>
</evidence>
<dbReference type="PANTHER" id="PTHR48013">
    <property type="entry name" value="DUAL SPECIFICITY MITOGEN-ACTIVATED PROTEIN KINASE KINASE 5-RELATED"/>
    <property type="match status" value="1"/>
</dbReference>
<proteinExistence type="inferred from homology"/>
<dbReference type="GO" id="GO:0005829">
    <property type="term" value="C:cytosol"/>
    <property type="evidence" value="ECO:0007669"/>
    <property type="project" value="UniProtKB-ARBA"/>
</dbReference>
<dbReference type="GO" id="GO:0004713">
    <property type="term" value="F:protein tyrosine kinase activity"/>
    <property type="evidence" value="ECO:0007669"/>
    <property type="project" value="UniProtKB-KW"/>
</dbReference>
<evidence type="ECO:0000256" key="14">
    <source>
        <dbReference type="RuleBase" id="RU000304"/>
    </source>
</evidence>
<dbReference type="CDD" id="cd06616">
    <property type="entry name" value="PKc_MKK4"/>
    <property type="match status" value="1"/>
</dbReference>
<evidence type="ECO:0000256" key="13">
    <source>
        <dbReference type="PROSITE-ProRule" id="PRU10141"/>
    </source>
</evidence>
<dbReference type="InterPro" id="IPR008271">
    <property type="entry name" value="Ser/Thr_kinase_AS"/>
</dbReference>
<evidence type="ECO:0000313" key="16">
    <source>
        <dbReference type="Ensembl" id="ENSENLP00000007554.1"/>
    </source>
</evidence>
<comment type="similarity">
    <text evidence="8">Belongs to the protein kinase superfamily. STE Ser/Thr protein kinase family. MAP kinase kinase subfamily.</text>
</comment>
<comment type="catalytic activity">
    <reaction evidence="11">
        <text>L-threonyl-[protein] + ATP = O-phospho-L-threonyl-[protein] + ADP + H(+)</text>
        <dbReference type="Rhea" id="RHEA:46608"/>
        <dbReference type="Rhea" id="RHEA-COMP:11060"/>
        <dbReference type="Rhea" id="RHEA-COMP:11605"/>
        <dbReference type="ChEBI" id="CHEBI:15378"/>
        <dbReference type="ChEBI" id="CHEBI:30013"/>
        <dbReference type="ChEBI" id="CHEBI:30616"/>
        <dbReference type="ChEBI" id="CHEBI:61977"/>
        <dbReference type="ChEBI" id="CHEBI:456216"/>
        <dbReference type="EC" id="2.7.12.2"/>
    </reaction>
</comment>
<dbReference type="Pfam" id="PF00069">
    <property type="entry name" value="Pkinase"/>
    <property type="match status" value="1"/>
</dbReference>
<evidence type="ECO:0000256" key="6">
    <source>
        <dbReference type="ARBA" id="ARBA00022840"/>
    </source>
</evidence>
<dbReference type="InterPro" id="IPR017441">
    <property type="entry name" value="Protein_kinase_ATP_BS"/>
</dbReference>
<dbReference type="PROSITE" id="PS00107">
    <property type="entry name" value="PROTEIN_KINASE_ATP"/>
    <property type="match status" value="1"/>
</dbReference>